<dbReference type="AlphaFoldDB" id="J4ICC2"/>
<keyword evidence="3" id="KW-1133">Transmembrane helix</keyword>
<evidence type="ECO:0000259" key="4">
    <source>
        <dbReference type="PROSITE" id="PS50850"/>
    </source>
</evidence>
<dbReference type="Proteomes" id="UP000006352">
    <property type="component" value="Unassembled WGS sequence"/>
</dbReference>
<evidence type="ECO:0000256" key="2">
    <source>
        <dbReference type="SAM" id="MobiDB-lite"/>
    </source>
</evidence>
<feature type="transmembrane region" description="Helical" evidence="3">
    <location>
        <begin position="339"/>
        <end position="357"/>
    </location>
</feature>
<feature type="region of interest" description="Disordered" evidence="2">
    <location>
        <begin position="455"/>
        <end position="495"/>
    </location>
</feature>
<evidence type="ECO:0000313" key="5">
    <source>
        <dbReference type="EMBL" id="CCM06156.1"/>
    </source>
</evidence>
<evidence type="ECO:0000256" key="3">
    <source>
        <dbReference type="SAM" id="Phobius"/>
    </source>
</evidence>
<keyword evidence="3" id="KW-0812">Transmembrane</keyword>
<dbReference type="OrthoDB" id="2105912at2759"/>
<dbReference type="STRING" id="599839.J4ICC2"/>
<dbReference type="EMBL" id="HE797230">
    <property type="protein sequence ID" value="CCM06156.1"/>
    <property type="molecule type" value="Genomic_DNA"/>
</dbReference>
<dbReference type="PANTHER" id="PTHR42910:SF1">
    <property type="entry name" value="MAJOR FACILITATOR SUPERFAMILY (MFS) PROFILE DOMAIN-CONTAINING PROTEIN"/>
    <property type="match status" value="1"/>
</dbReference>
<accession>J4ICC2</accession>
<feature type="transmembrane region" description="Helical" evidence="3">
    <location>
        <begin position="377"/>
        <end position="397"/>
    </location>
</feature>
<dbReference type="GO" id="GO:0016020">
    <property type="term" value="C:membrane"/>
    <property type="evidence" value="ECO:0007669"/>
    <property type="project" value="UniProtKB-SubCell"/>
</dbReference>
<feature type="compositionally biased region" description="Polar residues" evidence="2">
    <location>
        <begin position="1"/>
        <end position="15"/>
    </location>
</feature>
<proteinExistence type="predicted"/>
<feature type="transmembrane region" description="Helical" evidence="3">
    <location>
        <begin position="403"/>
        <end position="425"/>
    </location>
</feature>
<dbReference type="SUPFAM" id="SSF103473">
    <property type="entry name" value="MFS general substrate transporter"/>
    <property type="match status" value="1"/>
</dbReference>
<feature type="transmembrane region" description="Helical" evidence="3">
    <location>
        <begin position="88"/>
        <end position="104"/>
    </location>
</feature>
<feature type="transmembrane region" description="Helical" evidence="3">
    <location>
        <begin position="58"/>
        <end position="76"/>
    </location>
</feature>
<dbReference type="Gene3D" id="1.20.1250.20">
    <property type="entry name" value="MFS general substrate transporter like domains"/>
    <property type="match status" value="2"/>
</dbReference>
<dbReference type="Pfam" id="PF07690">
    <property type="entry name" value="MFS_1"/>
    <property type="match status" value="1"/>
</dbReference>
<feature type="transmembrane region" description="Helical" evidence="3">
    <location>
        <begin position="116"/>
        <end position="133"/>
    </location>
</feature>
<evidence type="ECO:0000313" key="6">
    <source>
        <dbReference type="Proteomes" id="UP000006352"/>
    </source>
</evidence>
<dbReference type="PROSITE" id="PS50850">
    <property type="entry name" value="MFS"/>
    <property type="match status" value="1"/>
</dbReference>
<dbReference type="InterPro" id="IPR036259">
    <property type="entry name" value="MFS_trans_sf"/>
</dbReference>
<evidence type="ECO:0000256" key="1">
    <source>
        <dbReference type="ARBA" id="ARBA00004141"/>
    </source>
</evidence>
<protein>
    <recommendedName>
        <fullName evidence="4">Major facilitator superfamily (MFS) profile domain-containing protein</fullName>
    </recommendedName>
</protein>
<feature type="domain" description="Major facilitator superfamily (MFS) profile" evidence="4">
    <location>
        <begin position="1"/>
        <end position="431"/>
    </location>
</feature>
<dbReference type="RefSeq" id="XP_012185439.1">
    <property type="nucleotide sequence ID" value="XM_012330049.1"/>
</dbReference>
<dbReference type="HOGENOM" id="CLU_001265_23_3_1"/>
<feature type="transmembrane region" description="Helical" evidence="3">
    <location>
        <begin position="313"/>
        <end position="333"/>
    </location>
</feature>
<feature type="transmembrane region" description="Helical" evidence="3">
    <location>
        <begin position="284"/>
        <end position="306"/>
    </location>
</feature>
<sequence>MSDSPTHARSASSDSDTVDLPSQPVSTSEYKEAAVTKDFGFLPIPKWLRHDPEHPPHFGLLLNVTFGLAGTFVQLADTFKVSYDDVSRIPTLIQVGYAIGLLSISPLGDLVRRRPLILMLVFVSASLTIALAITKSLAVFEALSFLVGMFTVVPQILLPLVADLAPPHKRGQAMSIVLSGLLFGILLARVISGTIAQYVTWRVVYYLAIGLQYFVFVWLYLVLPDYPVKGKGGTYLGMLFSMFRMAATEPLVIQIILISIPSMACYTNFWVTLTFLLGGPPYNYSTLVIGLFGLVGMVGVAMAPLVGRACDNLVPWFAAVIANVAYLLVHAIAVGADGVNIAAVVIVCIGIDVFRQMTQVSLTAAIFTLDPAARSRLNGIILISLFIGQIMGTSVGAKVYTEYGWRPAAAVSLAWSGFMLLITFLRGPHVPRYVWFGYEGGIEVRKRRLAERERQKQAAAEEKLPIDNTDSKEDSKEEQKAGVDEKKGEEMADIT</sequence>
<organism evidence="5 6">
    <name type="scientific">Fibroporia radiculosa</name>
    <dbReference type="NCBI Taxonomy" id="599839"/>
    <lineage>
        <taxon>Eukaryota</taxon>
        <taxon>Fungi</taxon>
        <taxon>Dikarya</taxon>
        <taxon>Basidiomycota</taxon>
        <taxon>Agaricomycotina</taxon>
        <taxon>Agaricomycetes</taxon>
        <taxon>Polyporales</taxon>
        <taxon>Fibroporiaceae</taxon>
        <taxon>Fibroporia</taxon>
    </lineage>
</organism>
<dbReference type="InterPro" id="IPR020846">
    <property type="entry name" value="MFS_dom"/>
</dbReference>
<name>J4ICC2_9APHY</name>
<feature type="transmembrane region" description="Helical" evidence="3">
    <location>
        <begin position="173"/>
        <end position="191"/>
    </location>
</feature>
<gene>
    <name evidence="5" type="ORF">FIBRA_08395</name>
</gene>
<dbReference type="GeneID" id="24101056"/>
<keyword evidence="6" id="KW-1185">Reference proteome</keyword>
<keyword evidence="3" id="KW-0472">Membrane</keyword>
<feature type="region of interest" description="Disordered" evidence="2">
    <location>
        <begin position="1"/>
        <end position="24"/>
    </location>
</feature>
<dbReference type="GO" id="GO:0022857">
    <property type="term" value="F:transmembrane transporter activity"/>
    <property type="evidence" value="ECO:0007669"/>
    <property type="project" value="InterPro"/>
</dbReference>
<dbReference type="InParanoid" id="J4ICC2"/>
<feature type="transmembrane region" description="Helical" evidence="3">
    <location>
        <begin position="235"/>
        <end position="264"/>
    </location>
</feature>
<comment type="subcellular location">
    <subcellularLocation>
        <location evidence="1">Membrane</location>
        <topology evidence="1">Multi-pass membrane protein</topology>
    </subcellularLocation>
</comment>
<feature type="transmembrane region" description="Helical" evidence="3">
    <location>
        <begin position="203"/>
        <end position="223"/>
    </location>
</feature>
<dbReference type="InterPro" id="IPR011701">
    <property type="entry name" value="MFS"/>
</dbReference>
<reference evidence="5 6" key="1">
    <citation type="journal article" date="2012" name="Appl. Environ. Microbiol.">
        <title>Short-read sequencing for genomic analysis of the brown rot fungus Fibroporia radiculosa.</title>
        <authorList>
            <person name="Tang J.D."/>
            <person name="Perkins A.D."/>
            <person name="Sonstegard T.S."/>
            <person name="Schroeder S.G."/>
            <person name="Burgess S.C."/>
            <person name="Diehl S.V."/>
        </authorList>
    </citation>
    <scope>NUCLEOTIDE SEQUENCE [LARGE SCALE GENOMIC DNA]</scope>
    <source>
        <strain evidence="5 6">TFFH 294</strain>
    </source>
</reference>
<feature type="transmembrane region" description="Helical" evidence="3">
    <location>
        <begin position="139"/>
        <end position="161"/>
    </location>
</feature>
<dbReference type="PANTHER" id="PTHR42910">
    <property type="entry name" value="TRANSPORTER SCO4007-RELATED"/>
    <property type="match status" value="1"/>
</dbReference>
<dbReference type="CDD" id="cd17324">
    <property type="entry name" value="MFS_NepI_like"/>
    <property type="match status" value="1"/>
</dbReference>